<feature type="domain" description="ABC transporter" evidence="6">
    <location>
        <begin position="2"/>
        <end position="237"/>
    </location>
</feature>
<dbReference type="Proteomes" id="UP000323856">
    <property type="component" value="Unassembled WGS sequence"/>
</dbReference>
<evidence type="ECO:0000259" key="6">
    <source>
        <dbReference type="PROSITE" id="PS50893"/>
    </source>
</evidence>
<proteinExistence type="inferred from homology"/>
<comment type="caution">
    <text evidence="7">The sequence shown here is derived from an EMBL/GenBank/DDBJ whole genome shotgun (WGS) entry which is preliminary data.</text>
</comment>
<dbReference type="Gene3D" id="3.40.50.300">
    <property type="entry name" value="P-loop containing nucleotide triphosphate hydrolases"/>
    <property type="match status" value="1"/>
</dbReference>
<dbReference type="PANTHER" id="PTHR43117:SF4">
    <property type="entry name" value="OSMOPROTECTANT IMPORT ATP-BINDING PROTEIN OSMV"/>
    <property type="match status" value="1"/>
</dbReference>
<dbReference type="GO" id="GO:0005524">
    <property type="term" value="F:ATP binding"/>
    <property type="evidence" value="ECO:0007669"/>
    <property type="project" value="UniProtKB-KW"/>
</dbReference>
<dbReference type="EC" id="7.6.2.9" evidence="5"/>
<dbReference type="PROSITE" id="PS50893">
    <property type="entry name" value="ABC_TRANSPORTER_2"/>
    <property type="match status" value="1"/>
</dbReference>
<evidence type="ECO:0000256" key="2">
    <source>
        <dbReference type="ARBA" id="ARBA00022448"/>
    </source>
</evidence>
<dbReference type="InterPro" id="IPR003439">
    <property type="entry name" value="ABC_transporter-like_ATP-bd"/>
</dbReference>
<dbReference type="AlphaFoldDB" id="A0A5B0EAT3"/>
<organism evidence="7 8">
    <name type="scientific">Paeniglutamicibacter gangotriensis</name>
    <dbReference type="NCBI Taxonomy" id="254787"/>
    <lineage>
        <taxon>Bacteria</taxon>
        <taxon>Bacillati</taxon>
        <taxon>Actinomycetota</taxon>
        <taxon>Actinomycetes</taxon>
        <taxon>Micrococcales</taxon>
        <taxon>Micrococcaceae</taxon>
        <taxon>Paeniglutamicibacter</taxon>
    </lineage>
</organism>
<name>A0A5B0EAT3_9MICC</name>
<keyword evidence="3" id="KW-0547">Nucleotide-binding</keyword>
<dbReference type="SUPFAM" id="SSF52540">
    <property type="entry name" value="P-loop containing nucleoside triphosphate hydrolases"/>
    <property type="match status" value="1"/>
</dbReference>
<gene>
    <name evidence="7" type="ORF">FQ154_13565</name>
</gene>
<keyword evidence="4 7" id="KW-0067">ATP-binding</keyword>
<sequence length="354" mass="37747">MITFESVSKTFPDGTKAVTDLDLEIPTGSFTVLVGPSGCGKTTSMRMINRMVAPTAGRVLIDGQDIAEIRAVSLRLGIGYVLQNAGLFPHRTVLDNVATVQRLLGLSKSQARAKAHEALERVGLDAALANRYPAQLSGGQQQRVGVARALAADPPILLMDEPFSAVDPIVREELQAEVRHLQAEIKKTIVMVTHDIDEALGLGDKIAVMAPGGQLQQYATPLQILTRPANSFVNSLVAKDRGFRALSFATLQDVDATPLGSPGTDGLIPLGVGAPGWLLELDMALRTATWRGPDGEKTRAAVLHRGDSVRSALDAVLASPCSLVLLMGENDVPRSYVGLEDLAPYLRHGVRSRA</sequence>
<dbReference type="InterPro" id="IPR003593">
    <property type="entry name" value="AAA+_ATPase"/>
</dbReference>
<dbReference type="GO" id="GO:0016887">
    <property type="term" value="F:ATP hydrolysis activity"/>
    <property type="evidence" value="ECO:0007669"/>
    <property type="project" value="InterPro"/>
</dbReference>
<evidence type="ECO:0000256" key="4">
    <source>
        <dbReference type="ARBA" id="ARBA00022840"/>
    </source>
</evidence>
<evidence type="ECO:0000313" key="7">
    <source>
        <dbReference type="EMBL" id="KAA0975818.1"/>
    </source>
</evidence>
<accession>A0A5B0EAT3</accession>
<protein>
    <recommendedName>
        <fullName evidence="5">ABC-type quaternary amine transporter</fullName>
        <ecNumber evidence="5">7.6.2.9</ecNumber>
    </recommendedName>
</protein>
<dbReference type="InterPro" id="IPR027417">
    <property type="entry name" value="P-loop_NTPase"/>
</dbReference>
<dbReference type="OrthoDB" id="9802264at2"/>
<evidence type="ECO:0000256" key="5">
    <source>
        <dbReference type="ARBA" id="ARBA00066388"/>
    </source>
</evidence>
<dbReference type="InterPro" id="IPR017871">
    <property type="entry name" value="ABC_transporter-like_CS"/>
</dbReference>
<reference evidence="7 8" key="1">
    <citation type="submission" date="2019-07" db="EMBL/GenBank/DDBJ databases">
        <title>Analysis of the biochemical properties, biological activity and biotechnological potential of siderophores and biosurfactants produced by Antarctic psychrotolerant bacteria.</title>
        <authorList>
            <person name="Styczynski M."/>
            <person name="Krucon T."/>
            <person name="Decewicz P."/>
            <person name="Dziewit L."/>
        </authorList>
    </citation>
    <scope>NUCLEOTIDE SEQUENCE [LARGE SCALE GENOMIC DNA]</scope>
    <source>
        <strain evidence="7 8">ANT_H27</strain>
    </source>
</reference>
<keyword evidence="2" id="KW-0813">Transport</keyword>
<evidence type="ECO:0000313" key="8">
    <source>
        <dbReference type="Proteomes" id="UP000323856"/>
    </source>
</evidence>
<dbReference type="SMART" id="SM00382">
    <property type="entry name" value="AAA"/>
    <property type="match status" value="1"/>
</dbReference>
<dbReference type="PANTHER" id="PTHR43117">
    <property type="entry name" value="OSMOPROTECTANT IMPORT ATP-BINDING PROTEIN OSMV"/>
    <property type="match status" value="1"/>
</dbReference>
<dbReference type="Pfam" id="PF00005">
    <property type="entry name" value="ABC_tran"/>
    <property type="match status" value="1"/>
</dbReference>
<evidence type="ECO:0000256" key="1">
    <source>
        <dbReference type="ARBA" id="ARBA00005417"/>
    </source>
</evidence>
<dbReference type="GO" id="GO:0015418">
    <property type="term" value="F:ABC-type quaternary ammonium compound transporting activity"/>
    <property type="evidence" value="ECO:0007669"/>
    <property type="project" value="UniProtKB-EC"/>
</dbReference>
<comment type="similarity">
    <text evidence="1">Belongs to the ABC transporter superfamily.</text>
</comment>
<dbReference type="FunFam" id="3.40.50.300:FF:000425">
    <property type="entry name" value="Probable ABC transporter, ATP-binding subunit"/>
    <property type="match status" value="1"/>
</dbReference>
<dbReference type="RefSeq" id="WP_149620129.1">
    <property type="nucleotide sequence ID" value="NZ_VOBL01000014.1"/>
</dbReference>
<dbReference type="PROSITE" id="PS00211">
    <property type="entry name" value="ABC_TRANSPORTER_1"/>
    <property type="match status" value="1"/>
</dbReference>
<evidence type="ECO:0000256" key="3">
    <source>
        <dbReference type="ARBA" id="ARBA00022741"/>
    </source>
</evidence>
<dbReference type="EMBL" id="VOBL01000014">
    <property type="protein sequence ID" value="KAA0975818.1"/>
    <property type="molecule type" value="Genomic_DNA"/>
</dbReference>